<reference evidence="1" key="1">
    <citation type="submission" date="2022-10" db="EMBL/GenBank/DDBJ databases">
        <title>Chitinophaga sp. nov., isolated from soil.</title>
        <authorList>
            <person name="Jeon C.O."/>
        </authorList>
    </citation>
    <scope>NUCLEOTIDE SEQUENCE</scope>
    <source>
        <strain evidence="1">R8</strain>
    </source>
</reference>
<accession>A0ABY6JBF4</accession>
<evidence type="ECO:0008006" key="3">
    <source>
        <dbReference type="Google" id="ProtNLM"/>
    </source>
</evidence>
<keyword evidence="2" id="KW-1185">Reference proteome</keyword>
<evidence type="ECO:0000313" key="1">
    <source>
        <dbReference type="EMBL" id="UYQ95514.1"/>
    </source>
</evidence>
<protein>
    <recommendedName>
        <fullName evidence="3">YD repeat-containing protein</fullName>
    </recommendedName>
</protein>
<gene>
    <name evidence="1" type="ORF">MKQ68_10420</name>
</gene>
<name>A0ABY6JBF4_9BACT</name>
<dbReference type="EMBL" id="CP107006">
    <property type="protein sequence ID" value="UYQ95514.1"/>
    <property type="molecule type" value="Genomic_DNA"/>
</dbReference>
<sequence>MAYSKPPESDNQILNGFKDTTHYAKKIIPFAWLLLSVCCLAGEAFGQTEIFKQNFGKFVPASPTATAIATYQQYPIDFVTGAPQIDIPLFEVNTKMGKIPFSLSYHIGRLKGSELNGPIGFGWTLMPNLGISRSVNGRSDNLGTGYNATNSNFGIHNDCYYLSLLAKGAYDEEPDDFYYNLLSKSGGFMHKRGGGFAPNPYEAVKISRPNDNAFEIIDDDGTLYKFGRYSTGTTNVVEVTEDENYNASEKYKMTAWKLTEIISYDKTDTVQFVYGGTANRRQIPYYNYQWRITEYPNRFDMQPKIHKSEFRFTSGCFPMSGMAGWAAMRTYGGAASWNSSSVNWFDIYDLPPYEYNPTGLYTLATPLSACYGGSTMPMSCGWYTDTQWDDQTICSSLGGVFHCTTITTAKDVSVYLCLSGNTTAEDVGSDYVDEGLIQLSKVDEHQLTDILFRGGKVSLTYDASKVSTITLYTKNANNQYEIIKSARLFRTQMPGHTYQPSVDPTFADNRFLLDSVQIRDKSGTPQEVYKMDYTPGGTHNLAANFVSDFFGFASSYKRPDMVPQMDYPIQNYHWQYHPDAPYSVETNILQLGSRAFQKYNPGSQPTSFGVPLLKTLTLPTGGSANFLYEKNRFQYWDTTIVEGGNVRIKQITYKDALNRDSIVKSYRYGVDECGYGLIRFLPERSDFVYQQTVNSTNQYDIDNVVQKVTTITSNPFSSMLFAGGAAVNYPEVTEYTGKPGQSPGKTVYKYNVQTGGSRKPNSPIQVKDRDEWSRNGLQSVSFYKSLSPSTYQLIKKVEYINGNFNKDTLRAGSAYLKYTSTVNNSEYDNCQGNYIRDVVDDISYVIQTGGRRLMQEKETTYDGLGDSIIVAKNYTYDPVTLLRNKETVTTSKGAPKELKIWYPSDAATLTGWPVAQQGMLTALTNANRLNTVVKTEELLSGTPLSSVSNHFGWFGGRIYPSEMFARTLSNPDESRAKMLKYDRFGNVVSIQKTNDIVTSYIWDYKSIYPIAEANNADSADIAYTSFETEQGNGWSGVNTGGIVATPGITGDRYYSGAFSLTKTGLSTGKKYQVSYWSRNGAYNVTGSLAGSPRQWAAVTIGGVTWTCFEHEVTGVTSSTLSGSGIIDEVRICPVNAQMSTYTYRPMSGISSVSDTNHRIIYYEYDEHGRLKLIKDQHGNILKLMEYQYRVPAQ</sequence>
<dbReference type="Proteomes" id="UP001162741">
    <property type="component" value="Chromosome"/>
</dbReference>
<dbReference type="RefSeq" id="WP_264283238.1">
    <property type="nucleotide sequence ID" value="NZ_CP107006.1"/>
</dbReference>
<evidence type="ECO:0000313" key="2">
    <source>
        <dbReference type="Proteomes" id="UP001162741"/>
    </source>
</evidence>
<organism evidence="1 2">
    <name type="scientific">Chitinophaga horti</name>
    <dbReference type="NCBI Taxonomy" id="2920382"/>
    <lineage>
        <taxon>Bacteria</taxon>
        <taxon>Pseudomonadati</taxon>
        <taxon>Bacteroidota</taxon>
        <taxon>Chitinophagia</taxon>
        <taxon>Chitinophagales</taxon>
        <taxon>Chitinophagaceae</taxon>
        <taxon>Chitinophaga</taxon>
    </lineage>
</organism>
<proteinExistence type="predicted"/>